<reference evidence="1 2" key="1">
    <citation type="submission" date="2017-06" db="EMBL/GenBank/DDBJ databases">
        <authorList>
            <person name="Kim H.J."/>
            <person name="Triplett B.A."/>
        </authorList>
    </citation>
    <scope>NUCLEOTIDE SEQUENCE [LARGE SCALE GENOMIC DNA]</scope>
    <source>
        <strain evidence="1 2">594</strain>
    </source>
</reference>
<protein>
    <submittedName>
        <fullName evidence="1">Uncharacterized protein</fullName>
    </submittedName>
</protein>
<accession>A0A246I1I4</accession>
<gene>
    <name evidence="1" type="ORF">CEE63_15430</name>
</gene>
<sequence>MSSQSQAISLMTKIMYQCRPERTTTMAQCRCCDAPSPGGMECARCLTGRLGETIHSRGAAFGWLESFRRVQQDEAHVFECAKRADAASS</sequence>
<dbReference type="Proteomes" id="UP000197090">
    <property type="component" value="Unassembled WGS sequence"/>
</dbReference>
<proteinExistence type="predicted"/>
<comment type="caution">
    <text evidence="1">The sequence shown here is derived from an EMBL/GenBank/DDBJ whole genome shotgun (WGS) entry which is preliminary data.</text>
</comment>
<dbReference type="EMBL" id="NIVX01000092">
    <property type="protein sequence ID" value="OWQ71833.1"/>
    <property type="molecule type" value="Genomic_DNA"/>
</dbReference>
<evidence type="ECO:0000313" key="1">
    <source>
        <dbReference type="EMBL" id="OWQ71833.1"/>
    </source>
</evidence>
<name>A0A246I1I4_STEMA</name>
<dbReference type="RefSeq" id="WP_088497450.1">
    <property type="nucleotide sequence ID" value="NZ_JAJNEH010000041.1"/>
</dbReference>
<organism evidence="1 2">
    <name type="scientific">Stenotrophomonas maltophilia</name>
    <name type="common">Pseudomonas maltophilia</name>
    <name type="synonym">Xanthomonas maltophilia</name>
    <dbReference type="NCBI Taxonomy" id="40324"/>
    <lineage>
        <taxon>Bacteria</taxon>
        <taxon>Pseudomonadati</taxon>
        <taxon>Pseudomonadota</taxon>
        <taxon>Gammaproteobacteria</taxon>
        <taxon>Lysobacterales</taxon>
        <taxon>Lysobacteraceae</taxon>
        <taxon>Stenotrophomonas</taxon>
        <taxon>Stenotrophomonas maltophilia group</taxon>
    </lineage>
</organism>
<dbReference type="AlphaFoldDB" id="A0A246I1I4"/>
<evidence type="ECO:0000313" key="2">
    <source>
        <dbReference type="Proteomes" id="UP000197090"/>
    </source>
</evidence>